<comment type="caution">
    <text evidence="7">The sequence shown here is derived from an EMBL/GenBank/DDBJ whole genome shotgun (WGS) entry which is preliminary data.</text>
</comment>
<keyword evidence="3 5" id="KW-0863">Zinc-finger</keyword>
<dbReference type="PANTHER" id="PTHR24409:SF356">
    <property type="entry name" value="C2H2 FINGER DOMAIN TRANSCRIPTION FACTOR (EUROFUNG)"/>
    <property type="match status" value="1"/>
</dbReference>
<dbReference type="PROSITE" id="PS00028">
    <property type="entry name" value="ZINC_FINGER_C2H2_1"/>
    <property type="match status" value="4"/>
</dbReference>
<dbReference type="SUPFAM" id="SSF57667">
    <property type="entry name" value="beta-beta-alpha zinc fingers"/>
    <property type="match status" value="4"/>
</dbReference>
<dbReference type="GO" id="GO:0000981">
    <property type="term" value="F:DNA-binding transcription factor activity, RNA polymerase II-specific"/>
    <property type="evidence" value="ECO:0007669"/>
    <property type="project" value="TreeGrafter"/>
</dbReference>
<proteinExistence type="predicted"/>
<evidence type="ECO:0000256" key="5">
    <source>
        <dbReference type="PROSITE-ProRule" id="PRU00042"/>
    </source>
</evidence>
<evidence type="ECO:0000256" key="1">
    <source>
        <dbReference type="ARBA" id="ARBA00022723"/>
    </source>
</evidence>
<feature type="domain" description="C2H2-type" evidence="6">
    <location>
        <begin position="193"/>
        <end position="222"/>
    </location>
</feature>
<sequence length="277" mass="32249">RKVAKMFECGTCGDKFRWRDDCYAHMNREDHWIECETCDKVFLDHHGCNQHMNSMNHWAPKFPCETCNCVFSSNQAIQNHMAAKRHWKNYCKSCERHFQNENNLRAHLNSKVHRGTNVKCPFCLTGFVTASGLSHHLETGSCPKAPNLNRQTIAKMIRRLDTQGVIANKQIEWHEEENVEYAVTNRAYNGYNWECYLCHREFGSARALTQHLNSPAHAQKAYHCLNRRVCQKQFVSLAALFNHLESESCQYMRFEKVQSVHSKLTDSILGNKRILLA</sequence>
<feature type="domain" description="C2H2-type" evidence="6">
    <location>
        <begin position="89"/>
        <end position="118"/>
    </location>
</feature>
<accession>A0AAD6MVS2</accession>
<evidence type="ECO:0000256" key="2">
    <source>
        <dbReference type="ARBA" id="ARBA00022737"/>
    </source>
</evidence>
<dbReference type="SMART" id="SM00355">
    <property type="entry name" value="ZnF_C2H2"/>
    <property type="match status" value="6"/>
</dbReference>
<dbReference type="InterPro" id="IPR003604">
    <property type="entry name" value="Matrin/U1-like-C_Znf_C2H2"/>
</dbReference>
<protein>
    <recommendedName>
        <fullName evidence="6">C2H2-type domain-containing protein</fullName>
    </recommendedName>
</protein>
<dbReference type="Pfam" id="PF12171">
    <property type="entry name" value="zf-C2H2_jaz"/>
    <property type="match status" value="1"/>
</dbReference>
<evidence type="ECO:0000313" key="7">
    <source>
        <dbReference type="EMBL" id="KAJ5726793.1"/>
    </source>
</evidence>
<keyword evidence="4" id="KW-0862">Zinc</keyword>
<reference evidence="7" key="1">
    <citation type="journal article" date="2023" name="IMA Fungus">
        <title>Comparative genomic study of the Penicillium genus elucidates a diverse pangenome and 15 lateral gene transfer events.</title>
        <authorList>
            <person name="Petersen C."/>
            <person name="Sorensen T."/>
            <person name="Nielsen M.R."/>
            <person name="Sondergaard T.E."/>
            <person name="Sorensen J.L."/>
            <person name="Fitzpatrick D.A."/>
            <person name="Frisvad J.C."/>
            <person name="Nielsen K.L."/>
        </authorList>
    </citation>
    <scope>NUCLEOTIDE SEQUENCE</scope>
    <source>
        <strain evidence="7">IBT 17514</strain>
    </source>
</reference>
<reference evidence="7" key="2">
    <citation type="submission" date="2023-01" db="EMBL/GenBank/DDBJ databases">
        <authorList>
            <person name="Petersen C."/>
        </authorList>
    </citation>
    <scope>NUCLEOTIDE SEQUENCE</scope>
    <source>
        <strain evidence="7">IBT 17514</strain>
    </source>
</reference>
<dbReference type="SMART" id="SM00451">
    <property type="entry name" value="ZnF_U1"/>
    <property type="match status" value="2"/>
</dbReference>
<name>A0AAD6MVS2_9EURO</name>
<organism evidence="7 8">
    <name type="scientific">Penicillium malachiteum</name>
    <dbReference type="NCBI Taxonomy" id="1324776"/>
    <lineage>
        <taxon>Eukaryota</taxon>
        <taxon>Fungi</taxon>
        <taxon>Dikarya</taxon>
        <taxon>Ascomycota</taxon>
        <taxon>Pezizomycotina</taxon>
        <taxon>Eurotiomycetes</taxon>
        <taxon>Eurotiomycetidae</taxon>
        <taxon>Eurotiales</taxon>
        <taxon>Aspergillaceae</taxon>
        <taxon>Penicillium</taxon>
    </lineage>
</organism>
<dbReference type="PANTHER" id="PTHR24409">
    <property type="entry name" value="ZINC FINGER PROTEIN 142"/>
    <property type="match status" value="1"/>
</dbReference>
<evidence type="ECO:0000256" key="3">
    <source>
        <dbReference type="ARBA" id="ARBA00022771"/>
    </source>
</evidence>
<evidence type="ECO:0000259" key="6">
    <source>
        <dbReference type="PROSITE" id="PS50157"/>
    </source>
</evidence>
<dbReference type="PROSITE" id="PS50157">
    <property type="entry name" value="ZINC_FINGER_C2H2_2"/>
    <property type="match status" value="2"/>
</dbReference>
<keyword evidence="8" id="KW-1185">Reference proteome</keyword>
<keyword evidence="1" id="KW-0479">Metal-binding</keyword>
<feature type="non-terminal residue" evidence="7">
    <location>
        <position position="277"/>
    </location>
</feature>
<dbReference type="GO" id="GO:0000977">
    <property type="term" value="F:RNA polymerase II transcription regulatory region sequence-specific DNA binding"/>
    <property type="evidence" value="ECO:0007669"/>
    <property type="project" value="TreeGrafter"/>
</dbReference>
<dbReference type="Gene3D" id="3.30.160.60">
    <property type="entry name" value="Classic Zinc Finger"/>
    <property type="match status" value="3"/>
</dbReference>
<evidence type="ECO:0000256" key="4">
    <source>
        <dbReference type="ARBA" id="ARBA00022833"/>
    </source>
</evidence>
<dbReference type="GO" id="GO:0008270">
    <property type="term" value="F:zinc ion binding"/>
    <property type="evidence" value="ECO:0007669"/>
    <property type="project" value="UniProtKB-KW"/>
</dbReference>
<evidence type="ECO:0000313" key="8">
    <source>
        <dbReference type="Proteomes" id="UP001215712"/>
    </source>
</evidence>
<dbReference type="InterPro" id="IPR022755">
    <property type="entry name" value="Znf_C2H2_jaz"/>
</dbReference>
<dbReference type="InterPro" id="IPR013087">
    <property type="entry name" value="Znf_C2H2_type"/>
</dbReference>
<dbReference type="Proteomes" id="UP001215712">
    <property type="component" value="Unassembled WGS sequence"/>
</dbReference>
<dbReference type="GO" id="GO:0005634">
    <property type="term" value="C:nucleus"/>
    <property type="evidence" value="ECO:0007669"/>
    <property type="project" value="TreeGrafter"/>
</dbReference>
<keyword evidence="2" id="KW-0677">Repeat</keyword>
<dbReference type="InterPro" id="IPR036236">
    <property type="entry name" value="Znf_C2H2_sf"/>
</dbReference>
<dbReference type="AlphaFoldDB" id="A0AAD6MVS2"/>
<gene>
    <name evidence="7" type="ORF">N7493_005820</name>
</gene>
<dbReference type="Pfam" id="PF12874">
    <property type="entry name" value="zf-met"/>
    <property type="match status" value="2"/>
</dbReference>
<dbReference type="EMBL" id="JAQJAN010000007">
    <property type="protein sequence ID" value="KAJ5726793.1"/>
    <property type="molecule type" value="Genomic_DNA"/>
</dbReference>